<evidence type="ECO:0000256" key="2">
    <source>
        <dbReference type="ARBA" id="ARBA00022723"/>
    </source>
</evidence>
<dbReference type="GO" id="GO:0045944">
    <property type="term" value="P:positive regulation of transcription by RNA polymerase II"/>
    <property type="evidence" value="ECO:0007669"/>
    <property type="project" value="InterPro"/>
</dbReference>
<dbReference type="Gene3D" id="2.10.110.10">
    <property type="entry name" value="Cysteine Rich Protein"/>
    <property type="match status" value="1"/>
</dbReference>
<feature type="domain" description="LIM zinc-binding" evidence="6">
    <location>
        <begin position="157"/>
        <end position="216"/>
    </location>
</feature>
<keyword evidence="8" id="KW-1185">Reference proteome</keyword>
<sequence>MLKRNNQKENSKINTLEEKRASNSWFSCFQKRHNIHPRVISGEAGLVNTSEFEAFSDFFKSKEEKYNPMDIYNCDETGLFFKNSNSKHRFYQIVINLVENNGKVTDEFSAYDENDYSDDEFKDSLIPPIEDNTNHKYSIDYSTCSEIDIEDDNIPMNKCKICQLSIDDDHLKIIQKMSYHESCLKCHLCEDQLNEKCFINNELFYCVKDFYKNFGYQCFKCMKRFTYDEEAYVIEMNDQEKDEKYKSYYYHKECYMCEKCVSSKCIQEFYLFEPELGLMCNGNGILVCQC</sequence>
<reference evidence="7 8" key="1">
    <citation type="submission" date="2016-04" db="EMBL/GenBank/DDBJ databases">
        <title>The genome of Intoshia linei affirms orthonectids as highly simplified spiralians.</title>
        <authorList>
            <person name="Mikhailov K.V."/>
            <person name="Slusarev G.S."/>
            <person name="Nikitin M.A."/>
            <person name="Logacheva M.D."/>
            <person name="Penin A."/>
            <person name="Aleoshin V."/>
            <person name="Panchin Y.V."/>
        </authorList>
    </citation>
    <scope>NUCLEOTIDE SEQUENCE [LARGE SCALE GENOMIC DNA]</scope>
    <source>
        <strain evidence="7">Intl2013</strain>
        <tissue evidence="7">Whole animal</tissue>
    </source>
</reference>
<dbReference type="GO" id="GO:0048665">
    <property type="term" value="P:neuron fate specification"/>
    <property type="evidence" value="ECO:0007669"/>
    <property type="project" value="InterPro"/>
</dbReference>
<keyword evidence="4 5" id="KW-0440">LIM domain</keyword>
<keyword evidence="3 5" id="KW-0862">Zinc</keyword>
<comment type="caution">
    <text evidence="7">The sequence shown here is derived from an EMBL/GenBank/DDBJ whole genome shotgun (WGS) entry which is preliminary data.</text>
</comment>
<protein>
    <recommendedName>
        <fullName evidence="6">LIM zinc-binding domain-containing protein</fullName>
    </recommendedName>
</protein>
<proteinExistence type="predicted"/>
<dbReference type="GO" id="GO:0000981">
    <property type="term" value="F:DNA-binding transcription factor activity, RNA polymerase II-specific"/>
    <property type="evidence" value="ECO:0007669"/>
    <property type="project" value="InterPro"/>
</dbReference>
<dbReference type="Pfam" id="PF00412">
    <property type="entry name" value="LIM"/>
    <property type="match status" value="1"/>
</dbReference>
<dbReference type="GO" id="GO:0007409">
    <property type="term" value="P:axonogenesis"/>
    <property type="evidence" value="ECO:0007669"/>
    <property type="project" value="TreeGrafter"/>
</dbReference>
<dbReference type="OrthoDB" id="8111264at2759"/>
<organism evidence="7 8">
    <name type="scientific">Intoshia linei</name>
    <dbReference type="NCBI Taxonomy" id="1819745"/>
    <lineage>
        <taxon>Eukaryota</taxon>
        <taxon>Metazoa</taxon>
        <taxon>Spiralia</taxon>
        <taxon>Lophotrochozoa</taxon>
        <taxon>Mesozoa</taxon>
        <taxon>Orthonectida</taxon>
        <taxon>Rhopaluridae</taxon>
        <taxon>Intoshia</taxon>
    </lineage>
</organism>
<dbReference type="EMBL" id="LWCA01000512">
    <property type="protein sequence ID" value="OAF68114.1"/>
    <property type="molecule type" value="Genomic_DNA"/>
</dbReference>
<dbReference type="PROSITE" id="PS50023">
    <property type="entry name" value="LIM_DOMAIN_2"/>
    <property type="match status" value="1"/>
</dbReference>
<evidence type="ECO:0000313" key="8">
    <source>
        <dbReference type="Proteomes" id="UP000078046"/>
    </source>
</evidence>
<dbReference type="AlphaFoldDB" id="A0A177B3W9"/>
<gene>
    <name evidence="7" type="ORF">A3Q56_04162</name>
</gene>
<evidence type="ECO:0000256" key="1">
    <source>
        <dbReference type="ARBA" id="ARBA00004123"/>
    </source>
</evidence>
<dbReference type="InterPro" id="IPR047169">
    <property type="entry name" value="ISL1/2-like"/>
</dbReference>
<evidence type="ECO:0000313" key="7">
    <source>
        <dbReference type="EMBL" id="OAF68114.1"/>
    </source>
</evidence>
<comment type="subcellular location">
    <subcellularLocation>
        <location evidence="1">Nucleus</location>
    </subcellularLocation>
</comment>
<dbReference type="PANTHER" id="PTHR24204:SF8">
    <property type="entry name" value="TAILUP, ISOFORM A"/>
    <property type="match status" value="1"/>
</dbReference>
<dbReference type="Proteomes" id="UP000078046">
    <property type="component" value="Unassembled WGS sequence"/>
</dbReference>
<dbReference type="InterPro" id="IPR001781">
    <property type="entry name" value="Znf_LIM"/>
</dbReference>
<evidence type="ECO:0000256" key="3">
    <source>
        <dbReference type="ARBA" id="ARBA00022833"/>
    </source>
</evidence>
<dbReference type="PANTHER" id="PTHR24204">
    <property type="entry name" value="INSULIN GENE ENHANCER PROTEIN"/>
    <property type="match status" value="1"/>
</dbReference>
<dbReference type="GO" id="GO:0005634">
    <property type="term" value="C:nucleus"/>
    <property type="evidence" value="ECO:0007669"/>
    <property type="project" value="UniProtKB-SubCell"/>
</dbReference>
<dbReference type="GO" id="GO:0046872">
    <property type="term" value="F:metal ion binding"/>
    <property type="evidence" value="ECO:0007669"/>
    <property type="project" value="UniProtKB-KW"/>
</dbReference>
<accession>A0A177B3W9</accession>
<evidence type="ECO:0000259" key="6">
    <source>
        <dbReference type="PROSITE" id="PS50023"/>
    </source>
</evidence>
<keyword evidence="2 5" id="KW-0479">Metal-binding</keyword>
<name>A0A177B3W9_9BILA</name>
<dbReference type="SUPFAM" id="SSF57716">
    <property type="entry name" value="Glucocorticoid receptor-like (DNA-binding domain)"/>
    <property type="match status" value="1"/>
</dbReference>
<dbReference type="SMART" id="SM00132">
    <property type="entry name" value="LIM"/>
    <property type="match status" value="1"/>
</dbReference>
<evidence type="ECO:0000256" key="5">
    <source>
        <dbReference type="PROSITE-ProRule" id="PRU00125"/>
    </source>
</evidence>
<evidence type="ECO:0000256" key="4">
    <source>
        <dbReference type="ARBA" id="ARBA00023038"/>
    </source>
</evidence>